<dbReference type="RefSeq" id="XP_018069190.1">
    <property type="nucleotide sequence ID" value="XM_018205172.1"/>
</dbReference>
<feature type="signal peptide" evidence="2">
    <location>
        <begin position="1"/>
        <end position="18"/>
    </location>
</feature>
<dbReference type="KEGG" id="psco:LY89DRAFT_123378"/>
<evidence type="ECO:0000313" key="3">
    <source>
        <dbReference type="EMBL" id="KUJ14835.1"/>
    </source>
</evidence>
<dbReference type="GeneID" id="28814898"/>
<accession>A0A194X3R6</accession>
<gene>
    <name evidence="3" type="ORF">LY89DRAFT_123378</name>
</gene>
<feature type="transmembrane region" description="Helical" evidence="1">
    <location>
        <begin position="182"/>
        <end position="205"/>
    </location>
</feature>
<dbReference type="EMBL" id="KQ947419">
    <property type="protein sequence ID" value="KUJ14835.1"/>
    <property type="molecule type" value="Genomic_DNA"/>
</dbReference>
<keyword evidence="4" id="KW-1185">Reference proteome</keyword>
<reference evidence="3 4" key="1">
    <citation type="submission" date="2015-10" db="EMBL/GenBank/DDBJ databases">
        <title>Full genome of DAOMC 229536 Phialocephala scopiformis, a fungal endophyte of spruce producing the potent anti-insectan compound rugulosin.</title>
        <authorList>
            <consortium name="DOE Joint Genome Institute"/>
            <person name="Walker A.K."/>
            <person name="Frasz S.L."/>
            <person name="Seifert K.A."/>
            <person name="Miller J.D."/>
            <person name="Mondo S.J."/>
            <person name="Labutti K."/>
            <person name="Lipzen A."/>
            <person name="Dockter R."/>
            <person name="Kennedy M."/>
            <person name="Grigoriev I.V."/>
            <person name="Spatafora J.W."/>
        </authorList>
    </citation>
    <scope>NUCLEOTIDE SEQUENCE [LARGE SCALE GENOMIC DNA]</scope>
    <source>
        <strain evidence="3 4">CBS 120377</strain>
    </source>
</reference>
<keyword evidence="1" id="KW-0812">Transmembrane</keyword>
<dbReference type="AlphaFoldDB" id="A0A194X3R6"/>
<protein>
    <submittedName>
        <fullName evidence="3">Uncharacterized protein</fullName>
    </submittedName>
</protein>
<name>A0A194X3R6_MOLSC</name>
<keyword evidence="1" id="KW-0472">Membrane</keyword>
<evidence type="ECO:0000256" key="1">
    <source>
        <dbReference type="SAM" id="Phobius"/>
    </source>
</evidence>
<evidence type="ECO:0000256" key="2">
    <source>
        <dbReference type="SAM" id="SignalP"/>
    </source>
</evidence>
<proteinExistence type="predicted"/>
<dbReference type="Proteomes" id="UP000070700">
    <property type="component" value="Unassembled WGS sequence"/>
</dbReference>
<keyword evidence="1" id="KW-1133">Transmembrane helix</keyword>
<sequence length="206" mass="19690">MFSNPIIIGLLCLTGVNAQTATETAESGQLLPTQSSLLVSALSAYETSALAASQFSAIASELATATAGPADLLVLAADAIAQDNAGGTSFSAEVASVLSEYPPDVSSWFVSLTMGEQNIVTSVLGTTLVPTGAADDLGGTSSGTGPVVVATATGSGTTVTGTGTAGASKTTSSASKNAGPTLGAMSGAACGVVAFGAAAACAIGMM</sequence>
<dbReference type="InParanoid" id="A0A194X3R6"/>
<evidence type="ECO:0000313" key="4">
    <source>
        <dbReference type="Proteomes" id="UP000070700"/>
    </source>
</evidence>
<keyword evidence="2" id="KW-0732">Signal</keyword>
<dbReference type="OrthoDB" id="10629526at2759"/>
<feature type="chain" id="PRO_5008267869" evidence="2">
    <location>
        <begin position="19"/>
        <end position="206"/>
    </location>
</feature>
<organism evidence="3 4">
    <name type="scientific">Mollisia scopiformis</name>
    <name type="common">Conifer needle endophyte fungus</name>
    <name type="synonym">Phialocephala scopiformis</name>
    <dbReference type="NCBI Taxonomy" id="149040"/>
    <lineage>
        <taxon>Eukaryota</taxon>
        <taxon>Fungi</taxon>
        <taxon>Dikarya</taxon>
        <taxon>Ascomycota</taxon>
        <taxon>Pezizomycotina</taxon>
        <taxon>Leotiomycetes</taxon>
        <taxon>Helotiales</taxon>
        <taxon>Mollisiaceae</taxon>
        <taxon>Mollisia</taxon>
    </lineage>
</organism>